<feature type="transmembrane region" description="Helical" evidence="1">
    <location>
        <begin position="208"/>
        <end position="230"/>
    </location>
</feature>
<sequence length="242" mass="26794">MTEHLIDDISLRKIALIAGFSYLIIFITGIASNFIVLMDLFIPGDAAGTVDSLLANMGQFRAGILGFIIMVIFDVIVAWALYILLKPVSRGLSLLAAWLRLVNATIFGLAIYDLFAILRILNDTTYQDLLTPEMIQAQVMLFFTAFNDTWLIGLIFFGIHLAFLGYLIIRSGYIPKFIGILLMIASAGYLIDSFANVLLVSYAEYAGIFMLIVLVPGVIGELSLTLWLLIKGRKLTLPEYPA</sequence>
<dbReference type="EMBL" id="FOUJ01000001">
    <property type="protein sequence ID" value="SFM29163.1"/>
    <property type="molecule type" value="Genomic_DNA"/>
</dbReference>
<dbReference type="STRING" id="487685.SAMN04488696_0777"/>
<evidence type="ECO:0000313" key="2">
    <source>
        <dbReference type="EMBL" id="SFM29163.1"/>
    </source>
</evidence>
<protein>
    <recommendedName>
        <fullName evidence="4">DUF4386 domain-containing protein</fullName>
    </recommendedName>
</protein>
<keyword evidence="1" id="KW-0812">Transmembrane</keyword>
<evidence type="ECO:0008006" key="4">
    <source>
        <dbReference type="Google" id="ProtNLM"/>
    </source>
</evidence>
<feature type="transmembrane region" description="Helical" evidence="1">
    <location>
        <begin position="97"/>
        <end position="121"/>
    </location>
</feature>
<feature type="transmembrane region" description="Helical" evidence="1">
    <location>
        <begin position="150"/>
        <end position="169"/>
    </location>
</feature>
<dbReference type="InterPro" id="IPR025495">
    <property type="entry name" value="DUF4386"/>
</dbReference>
<feature type="transmembrane region" description="Helical" evidence="1">
    <location>
        <begin position="62"/>
        <end position="85"/>
    </location>
</feature>
<evidence type="ECO:0000313" key="3">
    <source>
        <dbReference type="Proteomes" id="UP000198535"/>
    </source>
</evidence>
<evidence type="ECO:0000256" key="1">
    <source>
        <dbReference type="SAM" id="Phobius"/>
    </source>
</evidence>
<name>A0A1I4PNY3_9EURY</name>
<feature type="transmembrane region" description="Helical" evidence="1">
    <location>
        <begin position="20"/>
        <end position="42"/>
    </location>
</feature>
<keyword evidence="1" id="KW-1133">Transmembrane helix</keyword>
<proteinExistence type="predicted"/>
<dbReference type="Pfam" id="PF14329">
    <property type="entry name" value="DUF4386"/>
    <property type="match status" value="1"/>
</dbReference>
<gene>
    <name evidence="2" type="ORF">SAMN04488696_0777</name>
</gene>
<keyword evidence="3" id="KW-1185">Reference proteome</keyword>
<dbReference type="Proteomes" id="UP000198535">
    <property type="component" value="Unassembled WGS sequence"/>
</dbReference>
<dbReference type="RefSeq" id="WP_091933366.1">
    <property type="nucleotide sequence ID" value="NZ_FOUJ01000001.1"/>
</dbReference>
<accession>A0A1I4PNY3</accession>
<dbReference type="OrthoDB" id="351112at2157"/>
<dbReference type="AlphaFoldDB" id="A0A1I4PNY3"/>
<feature type="transmembrane region" description="Helical" evidence="1">
    <location>
        <begin position="181"/>
        <end position="202"/>
    </location>
</feature>
<keyword evidence="1" id="KW-0472">Membrane</keyword>
<organism evidence="2 3">
    <name type="scientific">Methanolobus profundi</name>
    <dbReference type="NCBI Taxonomy" id="487685"/>
    <lineage>
        <taxon>Archaea</taxon>
        <taxon>Methanobacteriati</taxon>
        <taxon>Methanobacteriota</taxon>
        <taxon>Stenosarchaea group</taxon>
        <taxon>Methanomicrobia</taxon>
        <taxon>Methanosarcinales</taxon>
        <taxon>Methanosarcinaceae</taxon>
        <taxon>Methanolobus</taxon>
    </lineage>
</organism>
<reference evidence="3" key="1">
    <citation type="submission" date="2016-10" db="EMBL/GenBank/DDBJ databases">
        <authorList>
            <person name="Varghese N."/>
            <person name="Submissions S."/>
        </authorList>
    </citation>
    <scope>NUCLEOTIDE SEQUENCE [LARGE SCALE GENOMIC DNA]</scope>
    <source>
        <strain evidence="3">Mob M</strain>
    </source>
</reference>